<evidence type="ECO:0000256" key="1">
    <source>
        <dbReference type="SAM" id="MobiDB-lite"/>
    </source>
</evidence>
<gene>
    <name evidence="2" type="ORF">GCM10010991_35600</name>
</gene>
<name>A0A917YQE7_9RHOB</name>
<dbReference type="EMBL" id="BMLP01000012">
    <property type="protein sequence ID" value="GGO38389.1"/>
    <property type="molecule type" value="Genomic_DNA"/>
</dbReference>
<protein>
    <submittedName>
        <fullName evidence="2">Uncharacterized protein</fullName>
    </submittedName>
</protein>
<reference evidence="2 3" key="1">
    <citation type="journal article" date="2014" name="Int. J. Syst. Evol. Microbiol.">
        <title>Complete genome sequence of Corynebacterium casei LMG S-19264T (=DSM 44701T), isolated from a smear-ripened cheese.</title>
        <authorList>
            <consortium name="US DOE Joint Genome Institute (JGI-PGF)"/>
            <person name="Walter F."/>
            <person name="Albersmeier A."/>
            <person name="Kalinowski J."/>
            <person name="Ruckert C."/>
        </authorList>
    </citation>
    <scope>NUCLEOTIDE SEQUENCE [LARGE SCALE GENOMIC DNA]</scope>
    <source>
        <strain evidence="2 3">CGMCC 1.7029</strain>
    </source>
</reference>
<organism evidence="2 3">
    <name type="scientific">Gemmobacter aquaticus</name>
    <dbReference type="NCBI Taxonomy" id="490185"/>
    <lineage>
        <taxon>Bacteria</taxon>
        <taxon>Pseudomonadati</taxon>
        <taxon>Pseudomonadota</taxon>
        <taxon>Alphaproteobacteria</taxon>
        <taxon>Rhodobacterales</taxon>
        <taxon>Paracoccaceae</taxon>
        <taxon>Gemmobacter</taxon>
    </lineage>
</organism>
<proteinExistence type="predicted"/>
<dbReference type="Proteomes" id="UP000598196">
    <property type="component" value="Unassembled WGS sequence"/>
</dbReference>
<keyword evidence="3" id="KW-1185">Reference proteome</keyword>
<evidence type="ECO:0000313" key="3">
    <source>
        <dbReference type="Proteomes" id="UP000598196"/>
    </source>
</evidence>
<evidence type="ECO:0000313" key="2">
    <source>
        <dbReference type="EMBL" id="GGO38389.1"/>
    </source>
</evidence>
<feature type="region of interest" description="Disordered" evidence="1">
    <location>
        <begin position="1"/>
        <end position="25"/>
    </location>
</feature>
<comment type="caution">
    <text evidence="2">The sequence shown here is derived from an EMBL/GenBank/DDBJ whole genome shotgun (WGS) entry which is preliminary data.</text>
</comment>
<sequence>MSASSWRRDHARRPGITPQQTSDDLGFNLVKGDNLPEPCVLLAHRGNDSDRVRKTMQARTVVHRHPDVQVPQAPGRT</sequence>
<accession>A0A917YQE7</accession>
<dbReference type="AlphaFoldDB" id="A0A917YQE7"/>